<proteinExistence type="predicted"/>
<sequence>MQELNQQQTHPSTLQVVFEMFEMSTEKIAELIDWCKENIGSGNWGIMLSTHWGKVSVRIDNPKQLTIAAMKFA</sequence>
<organism evidence="1">
    <name type="scientific">uncultured Caudovirales phage</name>
    <dbReference type="NCBI Taxonomy" id="2100421"/>
    <lineage>
        <taxon>Viruses</taxon>
        <taxon>Duplodnaviria</taxon>
        <taxon>Heunggongvirae</taxon>
        <taxon>Uroviricota</taxon>
        <taxon>Caudoviricetes</taxon>
        <taxon>Peduoviridae</taxon>
        <taxon>Maltschvirus</taxon>
        <taxon>Maltschvirus maltsch</taxon>
    </lineage>
</organism>
<accession>A0A6J5L808</accession>
<name>A0A6J5L808_9CAUD</name>
<protein>
    <submittedName>
        <fullName evidence="1">Uncharacterized protein</fullName>
    </submittedName>
</protein>
<dbReference type="EMBL" id="LR796237">
    <property type="protein sequence ID" value="CAB4130145.1"/>
    <property type="molecule type" value="Genomic_DNA"/>
</dbReference>
<reference evidence="1" key="1">
    <citation type="submission" date="2020-04" db="EMBL/GenBank/DDBJ databases">
        <authorList>
            <person name="Chiriac C."/>
            <person name="Salcher M."/>
            <person name="Ghai R."/>
            <person name="Kavagutti S V."/>
        </authorList>
    </citation>
    <scope>NUCLEOTIDE SEQUENCE</scope>
</reference>
<gene>
    <name evidence="1" type="ORF">UFOVP116_292</name>
</gene>
<evidence type="ECO:0000313" key="1">
    <source>
        <dbReference type="EMBL" id="CAB4130145.1"/>
    </source>
</evidence>